<dbReference type="GO" id="GO:0030288">
    <property type="term" value="C:outer membrane-bounded periplasmic space"/>
    <property type="evidence" value="ECO:0007669"/>
    <property type="project" value="TreeGrafter"/>
</dbReference>
<dbReference type="EMBL" id="CP006912">
    <property type="protein sequence ID" value="AHB47932.1"/>
    <property type="molecule type" value="Genomic_DNA"/>
</dbReference>
<feature type="signal peptide" evidence="4">
    <location>
        <begin position="1"/>
        <end position="34"/>
    </location>
</feature>
<dbReference type="GO" id="GO:0042884">
    <property type="term" value="P:microcin transport"/>
    <property type="evidence" value="ECO:0007669"/>
    <property type="project" value="TreeGrafter"/>
</dbReference>
<dbReference type="InterPro" id="IPR000914">
    <property type="entry name" value="SBP_5_dom"/>
</dbReference>
<dbReference type="GO" id="GO:0043190">
    <property type="term" value="C:ATP-binding cassette (ABC) transporter complex"/>
    <property type="evidence" value="ECO:0007669"/>
    <property type="project" value="InterPro"/>
</dbReference>
<keyword evidence="3 4" id="KW-0732">Signal</keyword>
<dbReference type="OrthoDB" id="9803988at2"/>
<evidence type="ECO:0000256" key="2">
    <source>
        <dbReference type="ARBA" id="ARBA00005695"/>
    </source>
</evidence>
<organism evidence="6 7">
    <name type="scientific">Hyphomicrobium nitrativorans NL23</name>
    <dbReference type="NCBI Taxonomy" id="1029756"/>
    <lineage>
        <taxon>Bacteria</taxon>
        <taxon>Pseudomonadati</taxon>
        <taxon>Pseudomonadota</taxon>
        <taxon>Alphaproteobacteria</taxon>
        <taxon>Hyphomicrobiales</taxon>
        <taxon>Hyphomicrobiaceae</taxon>
        <taxon>Hyphomicrobium</taxon>
    </lineage>
</organism>
<reference evidence="6 7" key="1">
    <citation type="journal article" date="2014" name="Genome Announc.">
        <title>Complete Genome Sequence of Hyphomicrobium nitrativorans Strain NL23, a Denitrifying Bacterium Isolated from Biofilm of a Methanol-Fed Denitrification System Treating Seawater at the Montreal Biodome.</title>
        <authorList>
            <person name="Martineau C."/>
            <person name="Villeneuve C."/>
            <person name="Mauffrey F."/>
            <person name="Villemur R."/>
        </authorList>
    </citation>
    <scope>NUCLEOTIDE SEQUENCE [LARGE SCALE GENOMIC DNA]</scope>
    <source>
        <strain evidence="6">NL23</strain>
    </source>
</reference>
<dbReference type="InterPro" id="IPR039424">
    <property type="entry name" value="SBP_5"/>
</dbReference>
<feature type="domain" description="Solute-binding protein family 5" evidence="5">
    <location>
        <begin position="113"/>
        <end position="508"/>
    </location>
</feature>
<gene>
    <name evidence="6" type="ORF">W911_05295</name>
</gene>
<dbReference type="Gene3D" id="3.40.190.10">
    <property type="entry name" value="Periplasmic binding protein-like II"/>
    <property type="match status" value="1"/>
</dbReference>
<dbReference type="PANTHER" id="PTHR30290:SF64">
    <property type="entry name" value="ABC TRANSPORTER PERIPLASMIC BINDING PROTEIN"/>
    <property type="match status" value="1"/>
</dbReference>
<dbReference type="HOGENOM" id="CLU_023171_0_0_5"/>
<proteinExistence type="inferred from homology"/>
<name>V5SBS1_9HYPH</name>
<evidence type="ECO:0000256" key="1">
    <source>
        <dbReference type="ARBA" id="ARBA00004418"/>
    </source>
</evidence>
<dbReference type="CDD" id="cd08497">
    <property type="entry name" value="MbnE-like"/>
    <property type="match status" value="1"/>
</dbReference>
<dbReference type="GO" id="GO:1904680">
    <property type="term" value="F:peptide transmembrane transporter activity"/>
    <property type="evidence" value="ECO:0007669"/>
    <property type="project" value="TreeGrafter"/>
</dbReference>
<dbReference type="GO" id="GO:0015833">
    <property type="term" value="P:peptide transport"/>
    <property type="evidence" value="ECO:0007669"/>
    <property type="project" value="TreeGrafter"/>
</dbReference>
<dbReference type="STRING" id="1029756.W911_05295"/>
<comment type="subcellular location">
    <subcellularLocation>
        <location evidence="1">Periplasm</location>
    </subcellularLocation>
</comment>
<dbReference type="InterPro" id="IPR030678">
    <property type="entry name" value="Peptide/Ni-bd"/>
</dbReference>
<evidence type="ECO:0000256" key="3">
    <source>
        <dbReference type="ARBA" id="ARBA00022729"/>
    </source>
</evidence>
<evidence type="ECO:0000259" key="5">
    <source>
        <dbReference type="Pfam" id="PF00496"/>
    </source>
</evidence>
<accession>V5SBS1</accession>
<dbReference type="SUPFAM" id="SSF53850">
    <property type="entry name" value="Periplasmic binding protein-like II"/>
    <property type="match status" value="1"/>
</dbReference>
<feature type="chain" id="PRO_5004740656" description="Solute-binding protein family 5 domain-containing protein" evidence="4">
    <location>
        <begin position="35"/>
        <end position="617"/>
    </location>
</feature>
<dbReference type="Pfam" id="PF00496">
    <property type="entry name" value="SBP_bac_5"/>
    <property type="match status" value="1"/>
</dbReference>
<dbReference type="Gene3D" id="3.10.105.10">
    <property type="entry name" value="Dipeptide-binding Protein, Domain 3"/>
    <property type="match status" value="1"/>
</dbReference>
<comment type="similarity">
    <text evidence="2">Belongs to the bacterial solute-binding protein 5 family.</text>
</comment>
<dbReference type="PIRSF" id="PIRSF002741">
    <property type="entry name" value="MppA"/>
    <property type="match status" value="1"/>
</dbReference>
<dbReference type="Proteomes" id="UP000018542">
    <property type="component" value="Chromosome"/>
</dbReference>
<sequence>MTGAVTVRKVPREAFAFLAMLALAVGLAASPAAAEPRHGLSIFGDLKYPADFTHFDYVNPDAPKGGRVSQIGSGGLTTFDSFNPFILRGDAAQGLALLFDSLMARAMDEPDAVYGLVAETADLADDGMSVTFKLRPEAKFADGSPLTAEDVVFSFDTIKSKGHPAISGQIRDVEKAEALDAHTVRYTFKGTLTRDLPINVATLPILSKAYYTENAFDQTTLTPPLGSGPYKVGNFRAGTYVAYTRREDYWGRDLPVNRGQNNFDEVRYEYFRDRTLELENLLSGNFDFREEFTARDWSTSYDVAAVRDGRILRQTLDDERPSGAQGFFINTRRDKFKDIRVREALGYAFDFEWSNRNLFFGLYTRTASFFENSDMKAGGLPTADELKLLEPHRDRLPEAVFGEPVSPSVTDGSGSNRENLRRAAKLLAEAGWEQTRDGLRNAKGEKLSVEFLLFEVNFERIIAPFIKNLQLIGVDATMRRVDPAQYQRRLKDFDFDITTQRYSLRLSPGIELKNYWGSDAAAMSGSYNLAGIADPVLDDLIDRVVKAQSREELVAATRAADRVLRAGHYWIPQWYKGSHQIAFWDKFGWPDVKPKYARGALETWWFDGEKAKSAGRR</sequence>
<protein>
    <recommendedName>
        <fullName evidence="5">Solute-binding protein family 5 domain-containing protein</fullName>
    </recommendedName>
</protein>
<keyword evidence="7" id="KW-1185">Reference proteome</keyword>
<dbReference type="KEGG" id="hni:W911_05295"/>
<dbReference type="AlphaFoldDB" id="V5SBS1"/>
<evidence type="ECO:0000313" key="6">
    <source>
        <dbReference type="EMBL" id="AHB47932.1"/>
    </source>
</evidence>
<dbReference type="PANTHER" id="PTHR30290">
    <property type="entry name" value="PERIPLASMIC BINDING COMPONENT OF ABC TRANSPORTER"/>
    <property type="match status" value="1"/>
</dbReference>
<evidence type="ECO:0000256" key="4">
    <source>
        <dbReference type="SAM" id="SignalP"/>
    </source>
</evidence>
<evidence type="ECO:0000313" key="7">
    <source>
        <dbReference type="Proteomes" id="UP000018542"/>
    </source>
</evidence>
<dbReference type="PATRIC" id="fig|1029756.8.peg.1116"/>